<organism evidence="1 2">
    <name type="scientific">Araneus ventricosus</name>
    <name type="common">Orbweaver spider</name>
    <name type="synonym">Epeira ventricosa</name>
    <dbReference type="NCBI Taxonomy" id="182803"/>
    <lineage>
        <taxon>Eukaryota</taxon>
        <taxon>Metazoa</taxon>
        <taxon>Ecdysozoa</taxon>
        <taxon>Arthropoda</taxon>
        <taxon>Chelicerata</taxon>
        <taxon>Arachnida</taxon>
        <taxon>Araneae</taxon>
        <taxon>Araneomorphae</taxon>
        <taxon>Entelegynae</taxon>
        <taxon>Araneoidea</taxon>
        <taxon>Araneidae</taxon>
        <taxon>Araneus</taxon>
    </lineage>
</organism>
<proteinExistence type="predicted"/>
<dbReference type="AlphaFoldDB" id="A0A4Y2R5Z9"/>
<reference evidence="1 2" key="1">
    <citation type="journal article" date="2019" name="Sci. Rep.">
        <title>Orb-weaving spider Araneus ventricosus genome elucidates the spidroin gene catalogue.</title>
        <authorList>
            <person name="Kono N."/>
            <person name="Nakamura H."/>
            <person name="Ohtoshi R."/>
            <person name="Moran D.A.P."/>
            <person name="Shinohara A."/>
            <person name="Yoshida Y."/>
            <person name="Fujiwara M."/>
            <person name="Mori M."/>
            <person name="Tomita M."/>
            <person name="Arakawa K."/>
        </authorList>
    </citation>
    <scope>NUCLEOTIDE SEQUENCE [LARGE SCALE GENOMIC DNA]</scope>
</reference>
<accession>A0A4Y2R5Z9</accession>
<name>A0A4Y2R5Z9_ARAVE</name>
<sequence length="115" mass="13478">MKGLSMADDILLLGITIGGTHYHWREVSIPHYYIPGGARPLLLIRWLLIRVLVALTLRKAYKEKQNENPYKVTLRKAYKEKQNENPYKVTLRKAYKEKQNENPYDGINICSLNYN</sequence>
<dbReference type="EMBL" id="BGPR01015926">
    <property type="protein sequence ID" value="GBN71157.1"/>
    <property type="molecule type" value="Genomic_DNA"/>
</dbReference>
<gene>
    <name evidence="1" type="ORF">AVEN_228850_1</name>
</gene>
<dbReference type="Proteomes" id="UP000499080">
    <property type="component" value="Unassembled WGS sequence"/>
</dbReference>
<evidence type="ECO:0000313" key="1">
    <source>
        <dbReference type="EMBL" id="GBN71157.1"/>
    </source>
</evidence>
<keyword evidence="2" id="KW-1185">Reference proteome</keyword>
<evidence type="ECO:0000313" key="2">
    <source>
        <dbReference type="Proteomes" id="UP000499080"/>
    </source>
</evidence>
<comment type="caution">
    <text evidence="1">The sequence shown here is derived from an EMBL/GenBank/DDBJ whole genome shotgun (WGS) entry which is preliminary data.</text>
</comment>
<protein>
    <submittedName>
        <fullName evidence="1">Uncharacterized protein</fullName>
    </submittedName>
</protein>